<dbReference type="SUPFAM" id="SSF51197">
    <property type="entry name" value="Clavaminate synthase-like"/>
    <property type="match status" value="1"/>
</dbReference>
<dbReference type="Proteomes" id="UP000601435">
    <property type="component" value="Unassembled WGS sequence"/>
</dbReference>
<comment type="caution">
    <text evidence="1">The sequence shown here is derived from an EMBL/GenBank/DDBJ whole genome shotgun (WGS) entry which is preliminary data.</text>
</comment>
<organism evidence="1 2">
    <name type="scientific">Symbiodinium necroappetens</name>
    <dbReference type="NCBI Taxonomy" id="1628268"/>
    <lineage>
        <taxon>Eukaryota</taxon>
        <taxon>Sar</taxon>
        <taxon>Alveolata</taxon>
        <taxon>Dinophyceae</taxon>
        <taxon>Suessiales</taxon>
        <taxon>Symbiodiniaceae</taxon>
        <taxon>Symbiodinium</taxon>
    </lineage>
</organism>
<accession>A0A812W5P8</accession>
<dbReference type="EMBL" id="CAJNJA010031683">
    <property type="protein sequence ID" value="CAE7659523.1"/>
    <property type="molecule type" value="Genomic_DNA"/>
</dbReference>
<reference evidence="1" key="1">
    <citation type="submission" date="2021-02" db="EMBL/GenBank/DDBJ databases">
        <authorList>
            <person name="Dougan E. K."/>
            <person name="Rhodes N."/>
            <person name="Thang M."/>
            <person name="Chan C."/>
        </authorList>
    </citation>
    <scope>NUCLEOTIDE SEQUENCE</scope>
</reference>
<evidence type="ECO:0000313" key="2">
    <source>
        <dbReference type="Proteomes" id="UP000601435"/>
    </source>
</evidence>
<evidence type="ECO:0000313" key="1">
    <source>
        <dbReference type="EMBL" id="CAE7659523.1"/>
    </source>
</evidence>
<dbReference type="OrthoDB" id="445007at2759"/>
<gene>
    <name evidence="1" type="primary">ausE</name>
    <name evidence="1" type="ORF">SNEC2469_LOCUS18711</name>
</gene>
<dbReference type="Pfam" id="PF05721">
    <property type="entry name" value="PhyH"/>
    <property type="match status" value="1"/>
</dbReference>
<sequence>VMWAASDFTAENGATRFLPGSNHWQPSLTGYGSKTGPSLPAGFQSEDALQAVMPKGSVALWSGHTLHGAGSYERSVTPAGPRHGLLFIYNLGWLRSEHNFHWAVPRAVLQSLSPALKSLIGLDGENAVEHDWYTGPVYAQPYLGGPEGNASGDGVQLKTMAA</sequence>
<protein>
    <submittedName>
        <fullName evidence="1">AusE protein</fullName>
    </submittedName>
</protein>
<keyword evidence="2" id="KW-1185">Reference proteome</keyword>
<name>A0A812W5P8_9DINO</name>
<proteinExistence type="predicted"/>
<dbReference type="InterPro" id="IPR008775">
    <property type="entry name" value="Phytyl_CoA_dOase-like"/>
</dbReference>
<dbReference type="AlphaFoldDB" id="A0A812W5P8"/>
<feature type="non-terminal residue" evidence="1">
    <location>
        <position position="162"/>
    </location>
</feature>
<dbReference type="Gene3D" id="2.60.120.620">
    <property type="entry name" value="q2cbj1_9rhob like domain"/>
    <property type="match status" value="1"/>
</dbReference>